<feature type="region of interest" description="Disordered" evidence="1">
    <location>
        <begin position="42"/>
        <end position="78"/>
    </location>
</feature>
<protein>
    <submittedName>
        <fullName evidence="2">Uncharacterized protein</fullName>
    </submittedName>
</protein>
<sequence>MSKQPLLRGSFLNQKYPFLFAGVLLMASGTVVSDSSALAKKSVETRSPSGQRVQKAKAIPHRGTAVPQAQEASETDPLGSPYPIPWNWIMKTYEQVSSTRGSGVRQYRTPAVISPDGKFAAYTRVQMQVKPELYESRVSSVMFVENLQTGELRVISATSPLANTPKPNEAADMPGVISVLVPVSWSAGGDRLLARQFEGGLSASDASDYAVIWERQSNRATTIAPGENVGYSNATLLGWSKANPNQVIFRAGELGDEKMPLWAVGMNGQTVAAVEDQPVVFGRTMRYAWAGPQAF</sequence>
<organism evidence="2 3">
    <name type="scientific">Microseira wollei NIES-4236</name>
    <dbReference type="NCBI Taxonomy" id="2530354"/>
    <lineage>
        <taxon>Bacteria</taxon>
        <taxon>Bacillati</taxon>
        <taxon>Cyanobacteriota</taxon>
        <taxon>Cyanophyceae</taxon>
        <taxon>Oscillatoriophycideae</taxon>
        <taxon>Aerosakkonematales</taxon>
        <taxon>Aerosakkonemataceae</taxon>
        <taxon>Microseira</taxon>
    </lineage>
</organism>
<proteinExistence type="predicted"/>
<evidence type="ECO:0000313" key="2">
    <source>
        <dbReference type="EMBL" id="GET37501.1"/>
    </source>
</evidence>
<evidence type="ECO:0000313" key="3">
    <source>
        <dbReference type="Proteomes" id="UP001050975"/>
    </source>
</evidence>
<dbReference type="RefSeq" id="WP_226579077.1">
    <property type="nucleotide sequence ID" value="NZ_BLAY01000029.1"/>
</dbReference>
<dbReference type="AlphaFoldDB" id="A0AAV3X892"/>
<dbReference type="EMBL" id="BLAY01000029">
    <property type="protein sequence ID" value="GET37501.1"/>
    <property type="molecule type" value="Genomic_DNA"/>
</dbReference>
<dbReference type="Proteomes" id="UP001050975">
    <property type="component" value="Unassembled WGS sequence"/>
</dbReference>
<name>A0AAV3X892_9CYAN</name>
<reference evidence="2" key="1">
    <citation type="submission" date="2019-10" db="EMBL/GenBank/DDBJ databases">
        <title>Draft genome sequece of Microseira wollei NIES-4236.</title>
        <authorList>
            <person name="Yamaguchi H."/>
            <person name="Suzuki S."/>
            <person name="Kawachi M."/>
        </authorList>
    </citation>
    <scope>NUCLEOTIDE SEQUENCE</scope>
    <source>
        <strain evidence="2">NIES-4236</strain>
    </source>
</reference>
<evidence type="ECO:0000256" key="1">
    <source>
        <dbReference type="SAM" id="MobiDB-lite"/>
    </source>
</evidence>
<keyword evidence="3" id="KW-1185">Reference proteome</keyword>
<gene>
    <name evidence="2" type="ORF">MiSe_22540</name>
</gene>
<comment type="caution">
    <text evidence="2">The sequence shown here is derived from an EMBL/GenBank/DDBJ whole genome shotgun (WGS) entry which is preliminary data.</text>
</comment>
<accession>A0AAV3X892</accession>